<keyword evidence="3" id="KW-1185">Reference proteome</keyword>
<keyword evidence="1" id="KW-0732">Signal</keyword>
<proteinExistence type="predicted"/>
<evidence type="ECO:0000313" key="2">
    <source>
        <dbReference type="EMBL" id="PTQ26992.1"/>
    </source>
</evidence>
<dbReference type="Proteomes" id="UP000244005">
    <property type="component" value="Unassembled WGS sequence"/>
</dbReference>
<reference evidence="2" key="2">
    <citation type="submission" date="2017-12" db="EMBL/GenBank/DDBJ databases">
        <title>WGS assembly of Marchantia polymorpha.</title>
        <authorList>
            <person name="Bowman J.L."/>
            <person name="Kohchi T."/>
            <person name="Yamato K.T."/>
            <person name="Jenkins J."/>
            <person name="Shu S."/>
            <person name="Ishizaki K."/>
            <person name="Yamaoka S."/>
            <person name="Nishihama R."/>
            <person name="Nakamura Y."/>
            <person name="Berger F."/>
            <person name="Adam C."/>
            <person name="Aki S.S."/>
            <person name="Althoff F."/>
            <person name="Araki T."/>
            <person name="Arteaga-Vazquez M.A."/>
            <person name="Balasubrmanian S."/>
            <person name="Bauer D."/>
            <person name="Boehm C.R."/>
            <person name="Briginshaw L."/>
            <person name="Caballero-Perez J."/>
            <person name="Catarino B."/>
            <person name="Chen F."/>
            <person name="Chiyoda S."/>
            <person name="Chovatia M."/>
            <person name="Davies K.M."/>
            <person name="Delmans M."/>
            <person name="Demura T."/>
            <person name="Dierschke T."/>
            <person name="Dolan L."/>
            <person name="Dorantes-Acosta A.E."/>
            <person name="Eklund D.M."/>
            <person name="Florent S.N."/>
            <person name="Flores-Sandoval E."/>
            <person name="Fujiyama A."/>
            <person name="Fukuzawa H."/>
            <person name="Galik B."/>
            <person name="Grimanelli D."/>
            <person name="Grimwood J."/>
            <person name="Grossniklaus U."/>
            <person name="Hamada T."/>
            <person name="Haseloff J."/>
            <person name="Hetherington A.J."/>
            <person name="Higo A."/>
            <person name="Hirakawa Y."/>
            <person name="Hundley H.N."/>
            <person name="Ikeda Y."/>
            <person name="Inoue K."/>
            <person name="Inoue S."/>
            <person name="Ishida S."/>
            <person name="Jia Q."/>
            <person name="Kakita M."/>
            <person name="Kanazawa T."/>
            <person name="Kawai Y."/>
            <person name="Kawashima T."/>
            <person name="Kennedy M."/>
            <person name="Kinose K."/>
            <person name="Kinoshita T."/>
            <person name="Kohara Y."/>
            <person name="Koide E."/>
            <person name="Komatsu K."/>
            <person name="Kopischke S."/>
            <person name="Kubo M."/>
            <person name="Kyozuka J."/>
            <person name="Lagercrantz U."/>
            <person name="Lin S.S."/>
            <person name="Lindquist E."/>
            <person name="Lipzen A.M."/>
            <person name="Lu C."/>
            <person name="Luna E.D."/>
            <person name="Martienssen R.A."/>
            <person name="Minamino N."/>
            <person name="Mizutani M."/>
            <person name="Mizutani M."/>
            <person name="Mochizuki N."/>
            <person name="Monte I."/>
            <person name="Mosher R."/>
            <person name="Nagasaki H."/>
            <person name="Nakagami H."/>
            <person name="Naramoto S."/>
            <person name="Nishitani K."/>
            <person name="Ohtani M."/>
            <person name="Okamoto T."/>
            <person name="Okumura M."/>
            <person name="Phillips J."/>
            <person name="Pollak B."/>
            <person name="Reinders A."/>
            <person name="Roevekamp M."/>
            <person name="Sano R."/>
            <person name="Sawa S."/>
            <person name="Schmid M.W."/>
            <person name="Shirakawa M."/>
            <person name="Solano R."/>
            <person name="Spunde A."/>
            <person name="Suetsugu N."/>
            <person name="Sugano S."/>
            <person name="Sugiyama A."/>
            <person name="Sun R."/>
            <person name="Suzuki Y."/>
            <person name="Takenaka M."/>
            <person name="Takezawa D."/>
            <person name="Tomogane H."/>
            <person name="Tsuzuki M."/>
            <person name="Ueda T."/>
            <person name="Umeda M."/>
            <person name="Ward J.M."/>
            <person name="Watanabe Y."/>
            <person name="Yazaki K."/>
            <person name="Yokoyama R."/>
            <person name="Yoshitake Y."/>
            <person name="Yotsui I."/>
            <person name="Zachgo S."/>
            <person name="Schmutz J."/>
        </authorList>
    </citation>
    <scope>NUCLEOTIDE SEQUENCE [LARGE SCALE GENOMIC DNA]</scope>
    <source>
        <strain evidence="2">Tak-1</strain>
    </source>
</reference>
<protein>
    <submittedName>
        <fullName evidence="2">Uncharacterized protein</fullName>
    </submittedName>
</protein>
<name>A0A2R6VZJ1_MARPO</name>
<dbReference type="Gramene" id="Mp2g24490.1">
    <property type="protein sequence ID" value="Mp2g24490.1.cds1"/>
    <property type="gene ID" value="Mp2g24490"/>
</dbReference>
<dbReference type="EMBL" id="KZ772905">
    <property type="protein sequence ID" value="PTQ26991.1"/>
    <property type="molecule type" value="Genomic_DNA"/>
</dbReference>
<dbReference type="Gramene" id="Mp2g24490.2">
    <property type="protein sequence ID" value="Mp2g24490.2.cds1"/>
    <property type="gene ID" value="Mp2g24490"/>
</dbReference>
<feature type="chain" id="PRO_5041804569" evidence="1">
    <location>
        <begin position="21"/>
        <end position="71"/>
    </location>
</feature>
<reference evidence="3" key="1">
    <citation type="journal article" date="2017" name="Cell">
        <title>Insights into land plant evolution garnered from the Marchantia polymorpha genome.</title>
        <authorList>
            <person name="Bowman J.L."/>
            <person name="Kohchi T."/>
            <person name="Yamato K.T."/>
            <person name="Jenkins J."/>
            <person name="Shu S."/>
            <person name="Ishizaki K."/>
            <person name="Yamaoka S."/>
            <person name="Nishihama R."/>
            <person name="Nakamura Y."/>
            <person name="Berger F."/>
            <person name="Adam C."/>
            <person name="Aki S.S."/>
            <person name="Althoff F."/>
            <person name="Araki T."/>
            <person name="Arteaga-Vazquez M.A."/>
            <person name="Balasubrmanian S."/>
            <person name="Barry K."/>
            <person name="Bauer D."/>
            <person name="Boehm C.R."/>
            <person name="Briginshaw L."/>
            <person name="Caballero-Perez J."/>
            <person name="Catarino B."/>
            <person name="Chen F."/>
            <person name="Chiyoda S."/>
            <person name="Chovatia M."/>
            <person name="Davies K.M."/>
            <person name="Delmans M."/>
            <person name="Demura T."/>
            <person name="Dierschke T."/>
            <person name="Dolan L."/>
            <person name="Dorantes-Acosta A.E."/>
            <person name="Eklund D.M."/>
            <person name="Florent S.N."/>
            <person name="Flores-Sandoval E."/>
            <person name="Fujiyama A."/>
            <person name="Fukuzawa H."/>
            <person name="Galik B."/>
            <person name="Grimanelli D."/>
            <person name="Grimwood J."/>
            <person name="Grossniklaus U."/>
            <person name="Hamada T."/>
            <person name="Haseloff J."/>
            <person name="Hetherington A.J."/>
            <person name="Higo A."/>
            <person name="Hirakawa Y."/>
            <person name="Hundley H.N."/>
            <person name="Ikeda Y."/>
            <person name="Inoue K."/>
            <person name="Inoue S.I."/>
            <person name="Ishida S."/>
            <person name="Jia Q."/>
            <person name="Kakita M."/>
            <person name="Kanazawa T."/>
            <person name="Kawai Y."/>
            <person name="Kawashima T."/>
            <person name="Kennedy M."/>
            <person name="Kinose K."/>
            <person name="Kinoshita T."/>
            <person name="Kohara Y."/>
            <person name="Koide E."/>
            <person name="Komatsu K."/>
            <person name="Kopischke S."/>
            <person name="Kubo M."/>
            <person name="Kyozuka J."/>
            <person name="Lagercrantz U."/>
            <person name="Lin S.S."/>
            <person name="Lindquist E."/>
            <person name="Lipzen A.M."/>
            <person name="Lu C.W."/>
            <person name="De Luna E."/>
            <person name="Martienssen R.A."/>
            <person name="Minamino N."/>
            <person name="Mizutani M."/>
            <person name="Mizutani M."/>
            <person name="Mochizuki N."/>
            <person name="Monte I."/>
            <person name="Mosher R."/>
            <person name="Nagasaki H."/>
            <person name="Nakagami H."/>
            <person name="Naramoto S."/>
            <person name="Nishitani K."/>
            <person name="Ohtani M."/>
            <person name="Okamoto T."/>
            <person name="Okumura M."/>
            <person name="Phillips J."/>
            <person name="Pollak B."/>
            <person name="Reinders A."/>
            <person name="Rovekamp M."/>
            <person name="Sano R."/>
            <person name="Sawa S."/>
            <person name="Schmid M.W."/>
            <person name="Shirakawa M."/>
            <person name="Solano R."/>
            <person name="Spunde A."/>
            <person name="Suetsugu N."/>
            <person name="Sugano S."/>
            <person name="Sugiyama A."/>
            <person name="Sun R."/>
            <person name="Suzuki Y."/>
            <person name="Takenaka M."/>
            <person name="Takezawa D."/>
            <person name="Tomogane H."/>
            <person name="Tsuzuki M."/>
            <person name="Ueda T."/>
            <person name="Umeda M."/>
            <person name="Ward J.M."/>
            <person name="Watanabe Y."/>
            <person name="Yazaki K."/>
            <person name="Yokoyama R."/>
            <person name="Yoshitake Y."/>
            <person name="Yotsui I."/>
            <person name="Zachgo S."/>
            <person name="Schmutz J."/>
        </authorList>
    </citation>
    <scope>NUCLEOTIDE SEQUENCE [LARGE SCALE GENOMIC DNA]</scope>
    <source>
        <strain evidence="3">Tak-1</strain>
    </source>
</reference>
<feature type="signal peptide" evidence="1">
    <location>
        <begin position="1"/>
        <end position="20"/>
    </location>
</feature>
<sequence>MLCINAVCGLVMYFEFLVKACDPFLQYRICFNCNSSIGHDIQLVDIQLLLTLTYDIPYFLCSHPCSICCIF</sequence>
<organism evidence="2 3">
    <name type="scientific">Marchantia polymorpha</name>
    <name type="common">Common liverwort</name>
    <name type="synonym">Marchantia aquatica</name>
    <dbReference type="NCBI Taxonomy" id="3197"/>
    <lineage>
        <taxon>Eukaryota</taxon>
        <taxon>Viridiplantae</taxon>
        <taxon>Streptophyta</taxon>
        <taxon>Embryophyta</taxon>
        <taxon>Marchantiophyta</taxon>
        <taxon>Marchantiopsida</taxon>
        <taxon>Marchantiidae</taxon>
        <taxon>Marchantiales</taxon>
        <taxon>Marchantiaceae</taxon>
        <taxon>Marchantia</taxon>
    </lineage>
</organism>
<dbReference type="EMBL" id="KZ772905">
    <property type="protein sequence ID" value="PTQ26992.1"/>
    <property type="molecule type" value="Genomic_DNA"/>
</dbReference>
<evidence type="ECO:0000256" key="1">
    <source>
        <dbReference type="SAM" id="SignalP"/>
    </source>
</evidence>
<dbReference type="AlphaFoldDB" id="A0A2R6VZJ1"/>
<accession>A0A2R6VZJ1</accession>
<evidence type="ECO:0000313" key="3">
    <source>
        <dbReference type="Proteomes" id="UP000244005"/>
    </source>
</evidence>
<gene>
    <name evidence="2" type="ORF">MARPO_0246s0001</name>
</gene>